<organism evidence="1">
    <name type="scientific">Rhipicephalus zambeziensis</name>
    <dbReference type="NCBI Taxonomy" id="60191"/>
    <lineage>
        <taxon>Eukaryota</taxon>
        <taxon>Metazoa</taxon>
        <taxon>Ecdysozoa</taxon>
        <taxon>Arthropoda</taxon>
        <taxon>Chelicerata</taxon>
        <taxon>Arachnida</taxon>
        <taxon>Acari</taxon>
        <taxon>Parasitiformes</taxon>
        <taxon>Ixodida</taxon>
        <taxon>Ixodoidea</taxon>
        <taxon>Ixodidae</taxon>
        <taxon>Rhipicephalinae</taxon>
        <taxon>Rhipicephalus</taxon>
        <taxon>Rhipicephalus</taxon>
    </lineage>
</organism>
<dbReference type="AlphaFoldDB" id="A0A224YIM5"/>
<protein>
    <submittedName>
        <fullName evidence="1">Uncharacterized protein</fullName>
    </submittedName>
</protein>
<accession>A0A224YIM5</accession>
<reference evidence="1" key="1">
    <citation type="journal article" date="2017" name="Parasit. Vectors">
        <title>Sialotranscriptomics of Rhipicephalus zambeziensis reveals intricate expression profiles of secretory proteins and suggests tight temporal transcriptional regulation during blood-feeding.</title>
        <authorList>
            <person name="de Castro M.H."/>
            <person name="de Klerk D."/>
            <person name="Pienaar R."/>
            <person name="Rees D.J.G."/>
            <person name="Mans B.J."/>
        </authorList>
    </citation>
    <scope>NUCLEOTIDE SEQUENCE</scope>
    <source>
        <tissue evidence="1">Salivary glands</tissue>
    </source>
</reference>
<evidence type="ECO:0000313" key="1">
    <source>
        <dbReference type="EMBL" id="MAA13682.1"/>
    </source>
</evidence>
<sequence length="90" mass="9754">MFCHPGNAIPNFCGPECSHKSTLLSLVAEQAYGLGIDPVHITREHCIPLCLAACRMFCHHGNAIPNFCGPECSHQCKERCRIASLSMNGG</sequence>
<name>A0A224YIM5_9ACAR</name>
<dbReference type="EMBL" id="GFPF01002536">
    <property type="protein sequence ID" value="MAA13682.1"/>
    <property type="molecule type" value="Transcribed_RNA"/>
</dbReference>
<proteinExistence type="predicted"/>